<dbReference type="InterPro" id="IPR013976">
    <property type="entry name" value="HDOD"/>
</dbReference>
<dbReference type="InterPro" id="IPR052340">
    <property type="entry name" value="RNase_Y/CdgJ"/>
</dbReference>
<sequence length="295" mass="32354">MQPHDALREHDNMPTLPSDLSQKLANAVDKMPAFPKSVEKILELTRDVNCTPKDIVQVIDKDPVVTVKILKVVNSAYYSLPRQITSVNHAVVYLGFNTIKNLALSIAAIGIMPKRNAAGFDVDQYLLHSLSTAGIARKLAMQLGDTDPMDCFIAGLLHDFGKVVFAQFLPQEFRQALVLCQSDGSSLHEALRKIAGVDHAVVGGMLVEKWRFAPDLISTISHQYNTDQLDTGLFACVFTANQISKQLGFGFGGNPYIHPLPDKVMQRMGGTLEDIIAASDTWNAAFEDAKSFAKI</sequence>
<accession>A0A1Q8YBW0</accession>
<name>A0A1Q8YBW0_9BURK</name>
<dbReference type="SMART" id="SM00471">
    <property type="entry name" value="HDc"/>
    <property type="match status" value="1"/>
</dbReference>
<keyword evidence="2" id="KW-0378">Hydrolase</keyword>
<evidence type="ECO:0000313" key="2">
    <source>
        <dbReference type="EMBL" id="OLP05399.1"/>
    </source>
</evidence>
<dbReference type="PANTHER" id="PTHR33525">
    <property type="match status" value="1"/>
</dbReference>
<organism evidence="2 3">
    <name type="scientific">Rhodoferax antarcticus ANT.BR</name>
    <dbReference type="NCBI Taxonomy" id="1111071"/>
    <lineage>
        <taxon>Bacteria</taxon>
        <taxon>Pseudomonadati</taxon>
        <taxon>Pseudomonadota</taxon>
        <taxon>Betaproteobacteria</taxon>
        <taxon>Burkholderiales</taxon>
        <taxon>Comamonadaceae</taxon>
        <taxon>Rhodoferax</taxon>
    </lineage>
</organism>
<dbReference type="RefSeq" id="WP_241839216.1">
    <property type="nucleotide sequence ID" value="NZ_MSYM01000017.1"/>
</dbReference>
<dbReference type="CDD" id="cd00077">
    <property type="entry name" value="HDc"/>
    <property type="match status" value="1"/>
</dbReference>
<dbReference type="EMBL" id="MSYM01000017">
    <property type="protein sequence ID" value="OLP05399.1"/>
    <property type="molecule type" value="Genomic_DNA"/>
</dbReference>
<gene>
    <name evidence="2" type="ORF">BLL52_3525</name>
</gene>
<dbReference type="InterPro" id="IPR003607">
    <property type="entry name" value="HD/PDEase_dom"/>
</dbReference>
<dbReference type="GO" id="GO:0016787">
    <property type="term" value="F:hydrolase activity"/>
    <property type="evidence" value="ECO:0007669"/>
    <property type="project" value="UniProtKB-KW"/>
</dbReference>
<protein>
    <submittedName>
        <fullName evidence="2">Metal-dependent phosphohydrolase</fullName>
    </submittedName>
</protein>
<dbReference type="AlphaFoldDB" id="A0A1Q8YBW0"/>
<feature type="domain" description="HDOD" evidence="1">
    <location>
        <begin position="31"/>
        <end position="226"/>
    </location>
</feature>
<dbReference type="PROSITE" id="PS51833">
    <property type="entry name" value="HDOD"/>
    <property type="match status" value="1"/>
</dbReference>
<dbReference type="Proteomes" id="UP000185911">
    <property type="component" value="Unassembled WGS sequence"/>
</dbReference>
<dbReference type="STRING" id="81479.RA876_11485"/>
<proteinExistence type="predicted"/>
<comment type="caution">
    <text evidence="2">The sequence shown here is derived from an EMBL/GenBank/DDBJ whole genome shotgun (WGS) entry which is preliminary data.</text>
</comment>
<reference evidence="2 3" key="1">
    <citation type="submission" date="2017-01" db="EMBL/GenBank/DDBJ databases">
        <title>Genome sequence of Rhodoferax antarcticus ANT.BR, a psychrophilic purple nonsulfur bacterium from an Antarctic microbial mat.</title>
        <authorList>
            <person name="Baker J."/>
            <person name="Riester C."/>
            <person name="Skinner B."/>
            <person name="Newell A."/>
            <person name="Swingley W."/>
            <person name="Madigan M."/>
            <person name="Jung D."/>
            <person name="Asao M."/>
            <person name="Chen M."/>
            <person name="Loughlin P."/>
            <person name="Pan H."/>
            <person name="Lin S."/>
            <person name="Li N."/>
            <person name="Shaw J."/>
            <person name="Prado M."/>
            <person name="Sherman C."/>
            <person name="Li X."/>
            <person name="Tang J."/>
            <person name="Blankenship R."/>
            <person name="Zhao T."/>
            <person name="Touchman J."/>
            <person name="Sattley M."/>
        </authorList>
    </citation>
    <scope>NUCLEOTIDE SEQUENCE [LARGE SCALE GENOMIC DNA]</scope>
    <source>
        <strain evidence="2 3">ANT.BR</strain>
    </source>
</reference>
<dbReference type="Pfam" id="PF08668">
    <property type="entry name" value="HDOD"/>
    <property type="match status" value="1"/>
</dbReference>
<evidence type="ECO:0000313" key="3">
    <source>
        <dbReference type="Proteomes" id="UP000185911"/>
    </source>
</evidence>
<dbReference type="SUPFAM" id="SSF109604">
    <property type="entry name" value="HD-domain/PDEase-like"/>
    <property type="match status" value="1"/>
</dbReference>
<dbReference type="Gene3D" id="1.10.3210.10">
    <property type="entry name" value="Hypothetical protein af1432"/>
    <property type="match status" value="1"/>
</dbReference>
<dbReference type="PANTHER" id="PTHR33525:SF3">
    <property type="entry name" value="RIBONUCLEASE Y"/>
    <property type="match status" value="1"/>
</dbReference>
<evidence type="ECO:0000259" key="1">
    <source>
        <dbReference type="PROSITE" id="PS51833"/>
    </source>
</evidence>
<keyword evidence="3" id="KW-1185">Reference proteome</keyword>